<evidence type="ECO:0000256" key="7">
    <source>
        <dbReference type="RuleBase" id="RU000320"/>
    </source>
</evidence>
<sequence length="619" mass="69027">MKPVALVLLILFGSSILSYTLGKVHSLIENTIALIALLWAGTVFAMQYGVSDTFSFSMAGFDIVWRISILSWFFGMMAFIIGLGVVIYSMAFMKDKERIGYYCFALCITIAGTIGIVVSADLISFFFFWEIMTWSSFLMVIYYRYEAQKAGIKYFVMSLIGAYSMLLAIFLIYSHTHSTRFDVLTVMWENFSSGLQIALLSLFFVGFGVKAAIMPLHTWAPDAYRISPSPFTAFFSGILSKMGIFGLILLFYVFSAGSLAAHFVTVNGVALPGYLLAWFGALTALIATIIAIVQDDAKRLLAYSSVAQLGYIALGIGLSSSLGLAGAMFHAVNHTIFKVMLFMAVGAVIYRTGTYKFSELGGLITRMPYTFFVVLLGIITLAGIPPLSGFVGKWMLYEALLQQKMVFLAIVTFAASTAAFLYCYRLIFTIFLGQRPERFDHIKEVPWSMRAPMLLLSLLTIYLGMYPYHLIDLIGKVESTLFGIVPVDMSQSVLFSRMGSVNTLTVMNIVGVVFVLVFVLFNTLYKRSRKVVLKDIHTSGEVPGPHINLHYAVDFYQPFSRGVSAILKRSADRLYAAIGENLENLFDLMRYIYTGNGQTYAMYVVIFLALLFVFSQWLV</sequence>
<gene>
    <name evidence="10" type="ORF">ENK44_02700</name>
</gene>
<dbReference type="PRINTS" id="PR01437">
    <property type="entry name" value="NUOXDRDTASE4"/>
</dbReference>
<feature type="transmembrane region" description="Helical" evidence="8">
    <location>
        <begin position="453"/>
        <end position="471"/>
    </location>
</feature>
<comment type="subcellular location">
    <subcellularLocation>
        <location evidence="1">Cell membrane</location>
        <topology evidence="1">Multi-pass membrane protein</topology>
    </subcellularLocation>
    <subcellularLocation>
        <location evidence="7">Membrane</location>
        <topology evidence="7">Multi-pass membrane protein</topology>
    </subcellularLocation>
</comment>
<dbReference type="InterPro" id="IPR052175">
    <property type="entry name" value="ComplexI-like_HydComp"/>
</dbReference>
<evidence type="ECO:0000256" key="1">
    <source>
        <dbReference type="ARBA" id="ARBA00004651"/>
    </source>
</evidence>
<evidence type="ECO:0000256" key="5">
    <source>
        <dbReference type="ARBA" id="ARBA00023002"/>
    </source>
</evidence>
<protein>
    <recommendedName>
        <fullName evidence="9">NADH:quinone oxidoreductase/Mrp antiporter transmembrane domain-containing protein</fullName>
    </recommendedName>
</protein>
<dbReference type="GO" id="GO:0008137">
    <property type="term" value="F:NADH dehydrogenase (ubiquinone) activity"/>
    <property type="evidence" value="ECO:0007669"/>
    <property type="project" value="InterPro"/>
</dbReference>
<dbReference type="AlphaFoldDB" id="A0A7V4WTW7"/>
<keyword evidence="2" id="KW-1003">Cell membrane</keyword>
<evidence type="ECO:0000256" key="2">
    <source>
        <dbReference type="ARBA" id="ARBA00022475"/>
    </source>
</evidence>
<dbReference type="Pfam" id="PF00361">
    <property type="entry name" value="Proton_antipo_M"/>
    <property type="match status" value="1"/>
</dbReference>
<dbReference type="EMBL" id="DRQG01000023">
    <property type="protein sequence ID" value="HGY54590.1"/>
    <property type="molecule type" value="Genomic_DNA"/>
</dbReference>
<name>A0A7V4WTW7_CALAY</name>
<feature type="transmembrane region" description="Helical" evidence="8">
    <location>
        <begin position="371"/>
        <end position="394"/>
    </location>
</feature>
<feature type="transmembrane region" description="Helical" evidence="8">
    <location>
        <begin position="31"/>
        <end position="51"/>
    </location>
</feature>
<feature type="transmembrane region" description="Helical" evidence="8">
    <location>
        <begin position="99"/>
        <end position="120"/>
    </location>
</feature>
<dbReference type="GO" id="GO:0005886">
    <property type="term" value="C:plasma membrane"/>
    <property type="evidence" value="ECO:0007669"/>
    <property type="project" value="UniProtKB-SubCell"/>
</dbReference>
<feature type="transmembrane region" description="Helical" evidence="8">
    <location>
        <begin position="600"/>
        <end position="618"/>
    </location>
</feature>
<comment type="caution">
    <text evidence="10">The sequence shown here is derived from an EMBL/GenBank/DDBJ whole genome shotgun (WGS) entry which is preliminary data.</text>
</comment>
<evidence type="ECO:0000259" key="9">
    <source>
        <dbReference type="Pfam" id="PF00361"/>
    </source>
</evidence>
<evidence type="ECO:0000256" key="3">
    <source>
        <dbReference type="ARBA" id="ARBA00022692"/>
    </source>
</evidence>
<dbReference type="Proteomes" id="UP000885779">
    <property type="component" value="Unassembled WGS sequence"/>
</dbReference>
<dbReference type="GO" id="GO:0016491">
    <property type="term" value="F:oxidoreductase activity"/>
    <property type="evidence" value="ECO:0007669"/>
    <property type="project" value="UniProtKB-KW"/>
</dbReference>
<feature type="transmembrane region" description="Helical" evidence="8">
    <location>
        <begin position="6"/>
        <end position="24"/>
    </location>
</feature>
<feature type="transmembrane region" description="Helical" evidence="8">
    <location>
        <begin position="406"/>
        <end position="432"/>
    </location>
</feature>
<keyword evidence="6 8" id="KW-0472">Membrane</keyword>
<dbReference type="GO" id="GO:0042773">
    <property type="term" value="P:ATP synthesis coupled electron transport"/>
    <property type="evidence" value="ECO:0007669"/>
    <property type="project" value="InterPro"/>
</dbReference>
<feature type="transmembrane region" description="Helical" evidence="8">
    <location>
        <begin position="152"/>
        <end position="173"/>
    </location>
</feature>
<dbReference type="InterPro" id="IPR003918">
    <property type="entry name" value="NADH_UbQ_OxRdtase"/>
</dbReference>
<evidence type="ECO:0000256" key="4">
    <source>
        <dbReference type="ARBA" id="ARBA00022989"/>
    </source>
</evidence>
<feature type="transmembrane region" description="Helical" evidence="8">
    <location>
        <begin position="300"/>
        <end position="325"/>
    </location>
</feature>
<organism evidence="10">
    <name type="scientific">Caldithrix abyssi</name>
    <dbReference type="NCBI Taxonomy" id="187145"/>
    <lineage>
        <taxon>Bacteria</taxon>
        <taxon>Pseudomonadati</taxon>
        <taxon>Calditrichota</taxon>
        <taxon>Calditrichia</taxon>
        <taxon>Calditrichales</taxon>
        <taxon>Calditrichaceae</taxon>
        <taxon>Caldithrix</taxon>
    </lineage>
</organism>
<dbReference type="InterPro" id="IPR001750">
    <property type="entry name" value="ND/Mrp_TM"/>
</dbReference>
<reference evidence="10" key="1">
    <citation type="journal article" date="2020" name="mSystems">
        <title>Genome- and Community-Level Interaction Insights into Carbon Utilization and Element Cycling Functions of Hydrothermarchaeota in Hydrothermal Sediment.</title>
        <authorList>
            <person name="Zhou Z."/>
            <person name="Liu Y."/>
            <person name="Xu W."/>
            <person name="Pan J."/>
            <person name="Luo Z.H."/>
            <person name="Li M."/>
        </authorList>
    </citation>
    <scope>NUCLEOTIDE SEQUENCE [LARGE SCALE GENOMIC DNA]</scope>
    <source>
        <strain evidence="10">HyVt-577</strain>
    </source>
</reference>
<feature type="transmembrane region" description="Helical" evidence="8">
    <location>
        <begin position="126"/>
        <end position="145"/>
    </location>
</feature>
<feature type="transmembrane region" description="Helical" evidence="8">
    <location>
        <begin position="193"/>
        <end position="213"/>
    </location>
</feature>
<feature type="transmembrane region" description="Helical" evidence="8">
    <location>
        <begin position="233"/>
        <end position="254"/>
    </location>
</feature>
<keyword evidence="5" id="KW-0560">Oxidoreductase</keyword>
<feature type="transmembrane region" description="Helical" evidence="8">
    <location>
        <begin position="504"/>
        <end position="525"/>
    </location>
</feature>
<feature type="transmembrane region" description="Helical" evidence="8">
    <location>
        <begin position="274"/>
        <end position="293"/>
    </location>
</feature>
<dbReference type="PANTHER" id="PTHR42682">
    <property type="entry name" value="HYDROGENASE-4 COMPONENT F"/>
    <property type="match status" value="1"/>
</dbReference>
<proteinExistence type="predicted"/>
<accession>A0A7V4WTW7</accession>
<feature type="domain" description="NADH:quinone oxidoreductase/Mrp antiporter transmembrane" evidence="9">
    <location>
        <begin position="119"/>
        <end position="414"/>
    </location>
</feature>
<evidence type="ECO:0000313" key="10">
    <source>
        <dbReference type="EMBL" id="HGY54590.1"/>
    </source>
</evidence>
<feature type="transmembrane region" description="Helical" evidence="8">
    <location>
        <begin position="331"/>
        <end position="350"/>
    </location>
</feature>
<feature type="transmembrane region" description="Helical" evidence="8">
    <location>
        <begin position="63"/>
        <end position="87"/>
    </location>
</feature>
<keyword evidence="3 7" id="KW-0812">Transmembrane</keyword>
<evidence type="ECO:0000256" key="8">
    <source>
        <dbReference type="SAM" id="Phobius"/>
    </source>
</evidence>
<keyword evidence="4 8" id="KW-1133">Transmembrane helix</keyword>
<evidence type="ECO:0000256" key="6">
    <source>
        <dbReference type="ARBA" id="ARBA00023136"/>
    </source>
</evidence>
<dbReference type="PANTHER" id="PTHR42682:SF3">
    <property type="entry name" value="FORMATE HYDROGENLYASE SUBUNIT 3-RELATED"/>
    <property type="match status" value="1"/>
</dbReference>